<evidence type="ECO:0000256" key="4">
    <source>
        <dbReference type="ARBA" id="ARBA00022679"/>
    </source>
</evidence>
<feature type="domain" description="AB hydrolase-1" evidence="8">
    <location>
        <begin position="116"/>
        <end position="425"/>
    </location>
</feature>
<comment type="subcellular location">
    <subcellularLocation>
        <location evidence="7">Cytoplasm</location>
    </subcellularLocation>
</comment>
<keyword evidence="6 7" id="KW-0012">Acyltransferase</keyword>
<dbReference type="Proteomes" id="UP000219215">
    <property type="component" value="Chromosome DPRO"/>
</dbReference>
<feature type="active site" evidence="7">
    <location>
        <position position="388"/>
    </location>
</feature>
<feature type="active site" description="Nucleophile" evidence="7">
    <location>
        <position position="222"/>
    </location>
</feature>
<evidence type="ECO:0000256" key="5">
    <source>
        <dbReference type="ARBA" id="ARBA00023167"/>
    </source>
</evidence>
<evidence type="ECO:0000256" key="2">
    <source>
        <dbReference type="ARBA" id="ARBA00022490"/>
    </source>
</evidence>
<dbReference type="GO" id="GO:0004414">
    <property type="term" value="F:homoserine O-acetyltransferase activity"/>
    <property type="evidence" value="ECO:0007669"/>
    <property type="project" value="UniProtKB-UniRule"/>
</dbReference>
<dbReference type="UniPathway" id="UPA00051">
    <property type="reaction ID" value="UER00074"/>
</dbReference>
<protein>
    <recommendedName>
        <fullName evidence="7">Homoserine O-acetyltransferase</fullName>
        <shortName evidence="7">HAT</shortName>
        <ecNumber evidence="7">2.3.1.31</ecNumber>
    </recommendedName>
    <alternativeName>
        <fullName evidence="7">Homoserine transacetylase</fullName>
        <shortName evidence="7">HTA</shortName>
    </alternativeName>
</protein>
<dbReference type="Gene3D" id="1.10.1740.110">
    <property type="match status" value="1"/>
</dbReference>
<evidence type="ECO:0000256" key="3">
    <source>
        <dbReference type="ARBA" id="ARBA00022605"/>
    </source>
</evidence>
<dbReference type="AlphaFoldDB" id="A0A2C8F719"/>
<dbReference type="NCBIfam" id="TIGR01392">
    <property type="entry name" value="homoserO_Ac_trn"/>
    <property type="match status" value="1"/>
</dbReference>
<organism evidence="9 10">
    <name type="scientific">Pseudodesulfovibrio profundus</name>
    <dbReference type="NCBI Taxonomy" id="57320"/>
    <lineage>
        <taxon>Bacteria</taxon>
        <taxon>Pseudomonadati</taxon>
        <taxon>Thermodesulfobacteriota</taxon>
        <taxon>Desulfovibrionia</taxon>
        <taxon>Desulfovibrionales</taxon>
        <taxon>Desulfovibrionaceae</taxon>
    </lineage>
</organism>
<dbReference type="GO" id="GO:0009086">
    <property type="term" value="P:methionine biosynthetic process"/>
    <property type="evidence" value="ECO:0007669"/>
    <property type="project" value="UniProtKB-UniRule"/>
</dbReference>
<evidence type="ECO:0000256" key="1">
    <source>
        <dbReference type="ARBA" id="ARBA00011738"/>
    </source>
</evidence>
<keyword evidence="4 7" id="KW-0808">Transferase</keyword>
<dbReference type="PANTHER" id="PTHR32268">
    <property type="entry name" value="HOMOSERINE O-ACETYLTRANSFERASE"/>
    <property type="match status" value="1"/>
</dbReference>
<reference evidence="10" key="1">
    <citation type="submission" date="2017-09" db="EMBL/GenBank/DDBJ databases">
        <authorList>
            <person name="Regsiter A."/>
            <person name="William W."/>
        </authorList>
    </citation>
    <scope>NUCLEOTIDE SEQUENCE [LARGE SCALE GENOMIC DNA]</scope>
    <source>
        <strain evidence="10">500-1</strain>
    </source>
</reference>
<name>A0A2C8F719_9BACT</name>
<keyword evidence="5 7" id="KW-0486">Methionine biosynthesis</keyword>
<dbReference type="Gene3D" id="3.40.50.1820">
    <property type="entry name" value="alpha/beta hydrolase"/>
    <property type="match status" value="1"/>
</dbReference>
<dbReference type="HAMAP" id="MF_00296">
    <property type="entry name" value="MetX_acyltransf"/>
    <property type="match status" value="1"/>
</dbReference>
<comment type="function">
    <text evidence="7">Transfers an acetyl group from acetyl-CoA to L-homoserine, forming acetyl-L-homoserine.</text>
</comment>
<sequence>MGDARVEGLRRRNHLGEKITGRGTTREIQSAHHACARILNMLASGALTRGGTCLISPVMSEYIDNLDTDSSLGVVERREFSFGSTEEPLVLESGRTLSSVTLAYETYGQLNADKSNAIVVCHALTGDSHAAGVYSEDDPKPGWWDIMVGPGKPIDTDKYFVICSNVIGGCMGSTGPASTNPETGRPYGADFPVVTIGDMVRCQRRLVDHLGIDKLLAVIGGSVGGMQVLEWAVRYPERVCAAMPLATTAKHSAQAIAFNEVARQAIMADPTWNSGDYYETGRPEHGLAVARMVGHITYLSDESMRHKFDRRLQDRGELSFDFEADFQVESYLRYQGNKFVERFDANSFLYLTKAADYFNLENEHGDGSLMAAFSRSKCRYLVVSFTSDWLYPTYQSKEMVKAMKKNGLDVSFCEIEAPWGHDAFLLPNERLNSLMRGFLERAAMEMNGGSHAF</sequence>
<dbReference type="Pfam" id="PF00561">
    <property type="entry name" value="Abhydrolase_1"/>
    <property type="match status" value="1"/>
</dbReference>
<dbReference type="FunFam" id="1.10.1740.110:FF:000001">
    <property type="entry name" value="Homoserine O-acetyltransferase"/>
    <property type="match status" value="1"/>
</dbReference>
<feature type="active site" evidence="7">
    <location>
        <position position="421"/>
    </location>
</feature>
<feature type="binding site" evidence="7">
    <location>
        <position position="422"/>
    </location>
    <ligand>
        <name>substrate</name>
    </ligand>
</feature>
<feature type="binding site" evidence="7">
    <location>
        <position position="291"/>
    </location>
    <ligand>
        <name>substrate</name>
    </ligand>
</feature>
<dbReference type="EMBL" id="LT907975">
    <property type="protein sequence ID" value="SOB58547.1"/>
    <property type="molecule type" value="Genomic_DNA"/>
</dbReference>
<evidence type="ECO:0000313" key="10">
    <source>
        <dbReference type="Proteomes" id="UP000219215"/>
    </source>
</evidence>
<keyword evidence="10" id="KW-1185">Reference proteome</keyword>
<evidence type="ECO:0000259" key="8">
    <source>
        <dbReference type="Pfam" id="PF00561"/>
    </source>
</evidence>
<comment type="catalytic activity">
    <reaction evidence="7">
        <text>L-homoserine + acetyl-CoA = O-acetyl-L-homoserine + CoA</text>
        <dbReference type="Rhea" id="RHEA:13701"/>
        <dbReference type="ChEBI" id="CHEBI:57287"/>
        <dbReference type="ChEBI" id="CHEBI:57288"/>
        <dbReference type="ChEBI" id="CHEBI:57476"/>
        <dbReference type="ChEBI" id="CHEBI:57716"/>
        <dbReference type="EC" id="2.3.1.31"/>
    </reaction>
</comment>
<gene>
    <name evidence="7 9" type="primary">metXA</name>
    <name evidence="9" type="ORF">DPRO_1648</name>
</gene>
<dbReference type="GO" id="GO:0009092">
    <property type="term" value="P:homoserine metabolic process"/>
    <property type="evidence" value="ECO:0007669"/>
    <property type="project" value="TreeGrafter"/>
</dbReference>
<evidence type="ECO:0000256" key="6">
    <source>
        <dbReference type="ARBA" id="ARBA00023315"/>
    </source>
</evidence>
<evidence type="ECO:0000256" key="7">
    <source>
        <dbReference type="HAMAP-Rule" id="MF_00296"/>
    </source>
</evidence>
<dbReference type="SUPFAM" id="SSF53474">
    <property type="entry name" value="alpha/beta-Hydrolases"/>
    <property type="match status" value="1"/>
</dbReference>
<dbReference type="InterPro" id="IPR008220">
    <property type="entry name" value="HAT_MetX-like"/>
</dbReference>
<accession>A0A2C8F719</accession>
<dbReference type="EC" id="2.3.1.31" evidence="7"/>
<comment type="subunit">
    <text evidence="1 7">Homodimer.</text>
</comment>
<keyword evidence="2 7" id="KW-0963">Cytoplasm</keyword>
<dbReference type="NCBIfam" id="NF001209">
    <property type="entry name" value="PRK00175.1"/>
    <property type="match status" value="1"/>
</dbReference>
<comment type="similarity">
    <text evidence="7">Belongs to the AB hydrolase superfamily. MetX family.</text>
</comment>
<comment type="caution">
    <text evidence="7">Lacks conserved residue(s) required for the propagation of feature annotation.</text>
</comment>
<keyword evidence="3 7" id="KW-0028">Amino-acid biosynthesis</keyword>
<dbReference type="InterPro" id="IPR029058">
    <property type="entry name" value="AB_hydrolase_fold"/>
</dbReference>
<dbReference type="PANTHER" id="PTHR32268:SF11">
    <property type="entry name" value="HOMOSERINE O-ACETYLTRANSFERASE"/>
    <property type="match status" value="1"/>
</dbReference>
<proteinExistence type="inferred from homology"/>
<dbReference type="InterPro" id="IPR000073">
    <property type="entry name" value="AB_hydrolase_1"/>
</dbReference>
<dbReference type="KEGG" id="pprf:DPRO_1648"/>
<dbReference type="GO" id="GO:0005737">
    <property type="term" value="C:cytoplasm"/>
    <property type="evidence" value="ECO:0007669"/>
    <property type="project" value="UniProtKB-SubCell"/>
</dbReference>
<evidence type="ECO:0000313" key="9">
    <source>
        <dbReference type="EMBL" id="SOB58547.1"/>
    </source>
</evidence>
<comment type="pathway">
    <text evidence="7">Amino-acid biosynthesis; L-methionine biosynthesis via de novo pathway; O-acetyl-L-homoserine from L-homoserine: step 1/1.</text>
</comment>